<dbReference type="PANTHER" id="PTHR40446">
    <property type="entry name" value="N-ACETYLGLUCOSAMINE-1-PHOSPHODIESTER ALPHA-N-ACETYLGLUCOSAMINIDASE"/>
    <property type="match status" value="1"/>
</dbReference>
<dbReference type="PROSITE" id="PS00022">
    <property type="entry name" value="EGF_1"/>
    <property type="match status" value="1"/>
</dbReference>
<reference evidence="4 5" key="1">
    <citation type="journal article" date="2007" name="Science">
        <title>Sea anemone genome reveals ancestral eumetazoan gene repertoire and genomic organization.</title>
        <authorList>
            <person name="Putnam N.H."/>
            <person name="Srivastava M."/>
            <person name="Hellsten U."/>
            <person name="Dirks B."/>
            <person name="Chapman J."/>
            <person name="Salamov A."/>
            <person name="Terry A."/>
            <person name="Shapiro H."/>
            <person name="Lindquist E."/>
            <person name="Kapitonov V.V."/>
            <person name="Jurka J."/>
            <person name="Genikhovich G."/>
            <person name="Grigoriev I.V."/>
            <person name="Lucas S.M."/>
            <person name="Steele R.E."/>
            <person name="Finnerty J.R."/>
            <person name="Technau U."/>
            <person name="Martindale M.Q."/>
            <person name="Rokhsar D.S."/>
        </authorList>
    </citation>
    <scope>NUCLEOTIDE SEQUENCE [LARGE SCALE GENOMIC DNA]</scope>
    <source>
        <strain evidence="5">CH2 X CH6</strain>
    </source>
</reference>
<dbReference type="OMA" id="RPCKCEH"/>
<feature type="domain" description="EGF-like" evidence="3">
    <location>
        <begin position="371"/>
        <end position="406"/>
    </location>
</feature>
<organism evidence="4 5">
    <name type="scientific">Nematostella vectensis</name>
    <name type="common">Starlet sea anemone</name>
    <dbReference type="NCBI Taxonomy" id="45351"/>
    <lineage>
        <taxon>Eukaryota</taxon>
        <taxon>Metazoa</taxon>
        <taxon>Cnidaria</taxon>
        <taxon>Anthozoa</taxon>
        <taxon>Hexacorallia</taxon>
        <taxon>Actiniaria</taxon>
        <taxon>Edwardsiidae</taxon>
        <taxon>Nematostella</taxon>
    </lineage>
</organism>
<dbReference type="Proteomes" id="UP000001593">
    <property type="component" value="Unassembled WGS sequence"/>
</dbReference>
<comment type="similarity">
    <text evidence="1">Belongs to the EGF domain peptide family.</text>
</comment>
<dbReference type="SUPFAM" id="SSF57196">
    <property type="entry name" value="EGF/Laminin"/>
    <property type="match status" value="1"/>
</dbReference>
<keyword evidence="2" id="KW-0245">EGF-like domain</keyword>
<name>A7SGY0_NEMVE</name>
<evidence type="ECO:0000259" key="3">
    <source>
        <dbReference type="PROSITE" id="PS50026"/>
    </source>
</evidence>
<evidence type="ECO:0000313" key="5">
    <source>
        <dbReference type="Proteomes" id="UP000001593"/>
    </source>
</evidence>
<feature type="non-terminal residue" evidence="4">
    <location>
        <position position="437"/>
    </location>
</feature>
<dbReference type="InterPro" id="IPR000742">
    <property type="entry name" value="EGF"/>
</dbReference>
<dbReference type="GO" id="GO:0033299">
    <property type="term" value="P:secretion of lysosomal enzymes"/>
    <property type="evidence" value="ECO:0000318"/>
    <property type="project" value="GO_Central"/>
</dbReference>
<keyword evidence="2" id="KW-1015">Disulfide bond</keyword>
<dbReference type="PhylomeDB" id="A7SGY0"/>
<dbReference type="AlphaFoldDB" id="A7SGY0"/>
<dbReference type="HOGENOM" id="CLU_031673_1_0_1"/>
<dbReference type="PANTHER" id="PTHR40446:SF2">
    <property type="entry name" value="N-ACETYLGLUCOSAMINE-1-PHOSPHODIESTER ALPHA-N-ACETYLGLUCOSAMINIDASE"/>
    <property type="match status" value="1"/>
</dbReference>
<keyword evidence="5" id="KW-1185">Reference proteome</keyword>
<feature type="non-terminal residue" evidence="4">
    <location>
        <position position="1"/>
    </location>
</feature>
<dbReference type="Pfam" id="PF09992">
    <property type="entry name" value="NAGPA"/>
    <property type="match status" value="1"/>
</dbReference>
<dbReference type="OrthoDB" id="192253at2759"/>
<gene>
    <name evidence="4" type="ORF">NEMVEDRAFT_v1g117769</name>
</gene>
<feature type="disulfide bond" evidence="2">
    <location>
        <begin position="396"/>
        <end position="405"/>
    </location>
</feature>
<dbReference type="Gene3D" id="2.10.25.10">
    <property type="entry name" value="Laminin"/>
    <property type="match status" value="1"/>
</dbReference>
<accession>A7SGY0</accession>
<evidence type="ECO:0000256" key="1">
    <source>
        <dbReference type="ARBA" id="ARBA00006373"/>
    </source>
</evidence>
<evidence type="ECO:0000256" key="2">
    <source>
        <dbReference type="PROSITE-ProRule" id="PRU00076"/>
    </source>
</evidence>
<sequence>LLSPYHQSRQRTRRSLRYIRDCQPVHFGNLTHEEYASSTTLPSGRPFVQIKNIFYEYDVGFSKKEVHGHVSVAENPLRTFSILEPVENGGCNKSLRATVAESSRQRKCYVASNAGYFRTKNGNCLGNIVSNGNLVIDADGIQNVNFGIRKDGSIVTGYLSEEMVLDQENPFVQLVTGVVWLVRNGQTYVDVSKKAECEDLEETGTVDQFVNVLSARTAIGHDAQGRVVIVHVDGRTSHRGMNLYTFAKLLLKYGLVNAINLDGGGSTTMVVNGTVVNYPSDGCGDFICAREVSTIACFHTPDCDPLDCNGRGTCQMGECVCDHPWTGPGCGTLECKLTNCSMNGVCTKDGCLCNTGWMGRDCSKACPGGTFGVNCTQKCLCYNGGSCDVVSGTCSCPPGWMGRLCQLSCPPGRHGASCLMSCDCNNTCYCDPVTGLC</sequence>
<dbReference type="InterPro" id="IPR018711">
    <property type="entry name" value="NAGPA"/>
</dbReference>
<dbReference type="Pfam" id="PF23106">
    <property type="entry name" value="EGF_Teneurin"/>
    <property type="match status" value="2"/>
</dbReference>
<dbReference type="SMART" id="SM00181">
    <property type="entry name" value="EGF"/>
    <property type="match status" value="3"/>
</dbReference>
<comment type="caution">
    <text evidence="2">Lacks conserved residue(s) required for the propagation of feature annotation.</text>
</comment>
<dbReference type="InParanoid" id="A7SGY0"/>
<dbReference type="eggNOG" id="ENOG502QRY5">
    <property type="taxonomic scope" value="Eukaryota"/>
</dbReference>
<dbReference type="PROSITE" id="PS50026">
    <property type="entry name" value="EGF_3"/>
    <property type="match status" value="1"/>
</dbReference>
<evidence type="ECO:0000313" key="4">
    <source>
        <dbReference type="EMBL" id="EDO37057.1"/>
    </source>
</evidence>
<dbReference type="STRING" id="45351.A7SGY0"/>
<dbReference type="Gene3D" id="2.170.300.10">
    <property type="entry name" value="Tie2 ligand-binding domain superfamily"/>
    <property type="match status" value="1"/>
</dbReference>
<dbReference type="EMBL" id="DS469655">
    <property type="protein sequence ID" value="EDO37057.1"/>
    <property type="molecule type" value="Genomic_DNA"/>
</dbReference>
<protein>
    <recommendedName>
        <fullName evidence="3">EGF-like domain-containing protein</fullName>
    </recommendedName>
</protein>
<dbReference type="KEGG" id="nve:5508574"/>
<proteinExistence type="inferred from homology"/>